<protein>
    <submittedName>
        <fullName evidence="1">Uncharacterized protein</fullName>
    </submittedName>
</protein>
<keyword evidence="2" id="KW-1185">Reference proteome</keyword>
<name>A0ABS7UBV7_9ACTN</name>
<evidence type="ECO:0000313" key="1">
    <source>
        <dbReference type="EMBL" id="MBZ5738461.1"/>
    </source>
</evidence>
<sequence>MNFIAEVSGVLTGIGVDQDTIDTIKGVLYTNQELLHEDQPTTSTVGAFGRSAAGADLDTQTATAHEHVVEALKEMIKGLGIYSQNLTTFMQGMDDTDTEQQELYGTVRQSVQAAGHYLNHHDFHDHQDGA</sequence>
<reference evidence="1 2" key="1">
    <citation type="submission" date="2021-09" db="EMBL/GenBank/DDBJ databases">
        <title>Whole genome sequence of Nocardioides sp. GBK3QG-3.</title>
        <authorList>
            <person name="Tuo L."/>
        </authorList>
    </citation>
    <scope>NUCLEOTIDE SEQUENCE [LARGE SCALE GENOMIC DNA]</scope>
    <source>
        <strain evidence="1 2">GBK3QG-3</strain>
    </source>
</reference>
<comment type="caution">
    <text evidence="1">The sequence shown here is derived from an EMBL/GenBank/DDBJ whole genome shotgun (WGS) entry which is preliminary data.</text>
</comment>
<gene>
    <name evidence="1" type="ORF">K8U61_09845</name>
</gene>
<dbReference type="Proteomes" id="UP000780875">
    <property type="component" value="Unassembled WGS sequence"/>
</dbReference>
<accession>A0ABS7UBV7</accession>
<proteinExistence type="predicted"/>
<organism evidence="1 2">
    <name type="scientific">Nocardioides mangrovi</name>
    <dbReference type="NCBI Taxonomy" id="2874580"/>
    <lineage>
        <taxon>Bacteria</taxon>
        <taxon>Bacillati</taxon>
        <taxon>Actinomycetota</taxon>
        <taxon>Actinomycetes</taxon>
        <taxon>Propionibacteriales</taxon>
        <taxon>Nocardioidaceae</taxon>
        <taxon>Nocardioides</taxon>
    </lineage>
</organism>
<dbReference type="EMBL" id="JAIQZJ010000004">
    <property type="protein sequence ID" value="MBZ5738461.1"/>
    <property type="molecule type" value="Genomic_DNA"/>
</dbReference>
<dbReference type="RefSeq" id="WP_224122833.1">
    <property type="nucleotide sequence ID" value="NZ_JAIQZJ010000004.1"/>
</dbReference>
<evidence type="ECO:0000313" key="2">
    <source>
        <dbReference type="Proteomes" id="UP000780875"/>
    </source>
</evidence>